<feature type="transmembrane region" description="Helical" evidence="5">
    <location>
        <begin position="37"/>
        <end position="59"/>
    </location>
</feature>
<dbReference type="InterPro" id="IPR003825">
    <property type="entry name" value="Colicin-V_CvpA"/>
</dbReference>
<evidence type="ECO:0000313" key="6">
    <source>
        <dbReference type="EMBL" id="PIR12862.1"/>
    </source>
</evidence>
<dbReference type="EMBL" id="PCWW01000069">
    <property type="protein sequence ID" value="PIR12862.1"/>
    <property type="molecule type" value="Genomic_DNA"/>
</dbReference>
<feature type="transmembrane region" description="Helical" evidence="5">
    <location>
        <begin position="6"/>
        <end position="25"/>
    </location>
</feature>
<keyword evidence="4 5" id="KW-0472">Membrane</keyword>
<dbReference type="AlphaFoldDB" id="A0A2M6K8A0"/>
<protein>
    <recommendedName>
        <fullName evidence="8">Colicin V production protein</fullName>
    </recommendedName>
</protein>
<comment type="caution">
    <text evidence="6">The sequence shown here is derived from an EMBL/GenBank/DDBJ whole genome shotgun (WGS) entry which is preliminary data.</text>
</comment>
<dbReference type="PANTHER" id="PTHR37306">
    <property type="entry name" value="COLICIN V PRODUCTION PROTEIN"/>
    <property type="match status" value="1"/>
</dbReference>
<feature type="transmembrane region" description="Helical" evidence="5">
    <location>
        <begin position="106"/>
        <end position="132"/>
    </location>
</feature>
<evidence type="ECO:0000256" key="4">
    <source>
        <dbReference type="ARBA" id="ARBA00023136"/>
    </source>
</evidence>
<dbReference type="PANTHER" id="PTHR37306:SF1">
    <property type="entry name" value="COLICIN V PRODUCTION PROTEIN"/>
    <property type="match status" value="1"/>
</dbReference>
<evidence type="ECO:0008006" key="8">
    <source>
        <dbReference type="Google" id="ProtNLM"/>
    </source>
</evidence>
<evidence type="ECO:0000256" key="5">
    <source>
        <dbReference type="SAM" id="Phobius"/>
    </source>
</evidence>
<dbReference type="Proteomes" id="UP000230869">
    <property type="component" value="Unassembled WGS sequence"/>
</dbReference>
<organism evidence="6 7">
    <name type="scientific">Candidatus Falkowbacteria bacterium CG11_big_fil_rev_8_21_14_0_20_39_10</name>
    <dbReference type="NCBI Taxonomy" id="1974570"/>
    <lineage>
        <taxon>Bacteria</taxon>
        <taxon>Candidatus Falkowiibacteriota</taxon>
    </lineage>
</organism>
<feature type="transmembrane region" description="Helical" evidence="5">
    <location>
        <begin position="65"/>
        <end position="86"/>
    </location>
</feature>
<accession>A0A2M6K8A0</accession>
<keyword evidence="2 5" id="KW-0812">Transmembrane</keyword>
<evidence type="ECO:0000256" key="3">
    <source>
        <dbReference type="ARBA" id="ARBA00022989"/>
    </source>
</evidence>
<evidence type="ECO:0000313" key="7">
    <source>
        <dbReference type="Proteomes" id="UP000230869"/>
    </source>
</evidence>
<reference evidence="6 7" key="1">
    <citation type="submission" date="2017-09" db="EMBL/GenBank/DDBJ databases">
        <title>Depth-based differentiation of microbial function through sediment-hosted aquifers and enrichment of novel symbionts in the deep terrestrial subsurface.</title>
        <authorList>
            <person name="Probst A.J."/>
            <person name="Ladd B."/>
            <person name="Jarett J.K."/>
            <person name="Geller-Mcgrath D.E."/>
            <person name="Sieber C.M."/>
            <person name="Emerson J.B."/>
            <person name="Anantharaman K."/>
            <person name="Thomas B.C."/>
            <person name="Malmstrom R."/>
            <person name="Stieglmeier M."/>
            <person name="Klingl A."/>
            <person name="Woyke T."/>
            <person name="Ryan C.M."/>
            <person name="Banfield J.F."/>
        </authorList>
    </citation>
    <scope>NUCLEOTIDE SEQUENCE [LARGE SCALE GENOMIC DNA]</scope>
    <source>
        <strain evidence="6">CG11_big_fil_rev_8_21_14_0_20_39_10</strain>
    </source>
</reference>
<evidence type="ECO:0000256" key="2">
    <source>
        <dbReference type="ARBA" id="ARBA00022692"/>
    </source>
</evidence>
<gene>
    <name evidence="6" type="ORF">COV49_04075</name>
</gene>
<proteinExistence type="predicted"/>
<dbReference type="GO" id="GO:0009403">
    <property type="term" value="P:toxin biosynthetic process"/>
    <property type="evidence" value="ECO:0007669"/>
    <property type="project" value="InterPro"/>
</dbReference>
<comment type="subcellular location">
    <subcellularLocation>
        <location evidence="1">Membrane</location>
        <topology evidence="1">Multi-pass membrane protein</topology>
    </subcellularLocation>
</comment>
<sequence>MGLFDIILIIILAGFVFYGLFFGLIRTLGTLTGTVAGAWIAIKYHLLVFSWFQGLFFGFDNLGRVIIFILLFTLTHRLVLIIFAILDKTFNIISIIPFLKSINRLLGAIFGFILGSFVVGLIIYGALSYPYIPGFTVAWINKSQVVPFLMKFIKILLPILPSMLEKLKNLV</sequence>
<evidence type="ECO:0000256" key="1">
    <source>
        <dbReference type="ARBA" id="ARBA00004141"/>
    </source>
</evidence>
<keyword evidence="3 5" id="KW-1133">Transmembrane helix</keyword>
<dbReference type="Pfam" id="PF02674">
    <property type="entry name" value="Colicin_V"/>
    <property type="match status" value="1"/>
</dbReference>
<name>A0A2M6K8A0_9BACT</name>
<dbReference type="GO" id="GO:0016020">
    <property type="term" value="C:membrane"/>
    <property type="evidence" value="ECO:0007669"/>
    <property type="project" value="UniProtKB-SubCell"/>
</dbReference>